<feature type="domain" description="Pyrrolo-quinoline quinone repeat" evidence="5">
    <location>
        <begin position="26"/>
        <end position="620"/>
    </location>
</feature>
<evidence type="ECO:0000256" key="4">
    <source>
        <dbReference type="SAM" id="SignalP"/>
    </source>
</evidence>
<dbReference type="GO" id="GO:0016614">
    <property type="term" value="F:oxidoreductase activity, acting on CH-OH group of donors"/>
    <property type="evidence" value="ECO:0007669"/>
    <property type="project" value="InterPro"/>
</dbReference>
<dbReference type="PANTHER" id="PTHR32303">
    <property type="entry name" value="QUINOPROTEIN ALCOHOL DEHYDROGENASE (CYTOCHROME C)"/>
    <property type="match status" value="1"/>
</dbReference>
<dbReference type="Proteomes" id="UP000248975">
    <property type="component" value="Unassembled WGS sequence"/>
</dbReference>
<proteinExistence type="inferred from homology"/>
<name>A0A2W5S2P0_CERSP</name>
<protein>
    <submittedName>
        <fullName evidence="6">Pyrroloquinoline quinone-dependent dehydrogenase</fullName>
    </submittedName>
</protein>
<organism evidence="6 7">
    <name type="scientific">Cereibacter sphaeroides</name>
    <name type="common">Rhodobacter sphaeroides</name>
    <dbReference type="NCBI Taxonomy" id="1063"/>
    <lineage>
        <taxon>Bacteria</taxon>
        <taxon>Pseudomonadati</taxon>
        <taxon>Pseudomonadota</taxon>
        <taxon>Alphaproteobacteria</taxon>
        <taxon>Rhodobacterales</taxon>
        <taxon>Paracoccaceae</taxon>
        <taxon>Cereibacter</taxon>
    </lineage>
</organism>
<dbReference type="InterPro" id="IPR011047">
    <property type="entry name" value="Quinoprotein_ADH-like_sf"/>
</dbReference>
<feature type="signal peptide" evidence="4">
    <location>
        <begin position="1"/>
        <end position="22"/>
    </location>
</feature>
<dbReference type="GO" id="GO:0048038">
    <property type="term" value="F:quinone binding"/>
    <property type="evidence" value="ECO:0007669"/>
    <property type="project" value="InterPro"/>
</dbReference>
<evidence type="ECO:0000313" key="6">
    <source>
        <dbReference type="EMBL" id="PZQ95909.1"/>
    </source>
</evidence>
<evidence type="ECO:0000256" key="2">
    <source>
        <dbReference type="ARBA" id="ARBA00008156"/>
    </source>
</evidence>
<dbReference type="SMART" id="SM00564">
    <property type="entry name" value="PQQ"/>
    <property type="match status" value="6"/>
</dbReference>
<dbReference type="CDD" id="cd10280">
    <property type="entry name" value="PQQ_mGDH"/>
    <property type="match status" value="1"/>
</dbReference>
<dbReference type="GO" id="GO:0016020">
    <property type="term" value="C:membrane"/>
    <property type="evidence" value="ECO:0007669"/>
    <property type="project" value="InterPro"/>
</dbReference>
<dbReference type="AlphaFoldDB" id="A0A2W5S2P0"/>
<dbReference type="SUPFAM" id="SSF50998">
    <property type="entry name" value="Quinoprotein alcohol dehydrogenase-like"/>
    <property type="match status" value="1"/>
</dbReference>
<accession>A0A2W5S2P0</accession>
<comment type="cofactor">
    <cofactor evidence="1">
        <name>pyrroloquinoline quinone</name>
        <dbReference type="ChEBI" id="CHEBI:58442"/>
    </cofactor>
</comment>
<dbReference type="InterPro" id="IPR017511">
    <property type="entry name" value="PQQ_mDH"/>
</dbReference>
<reference evidence="6 7" key="1">
    <citation type="submission" date="2017-08" db="EMBL/GenBank/DDBJ databases">
        <title>Infants hospitalized years apart are colonized by the same room-sourced microbial strains.</title>
        <authorList>
            <person name="Brooks B."/>
            <person name="Olm M.R."/>
            <person name="Firek B.A."/>
            <person name="Baker R."/>
            <person name="Thomas B.C."/>
            <person name="Morowitz M.J."/>
            <person name="Banfield J.F."/>
        </authorList>
    </citation>
    <scope>NUCLEOTIDE SEQUENCE [LARGE SCALE GENOMIC DNA]</scope>
    <source>
        <strain evidence="6">S2_003_000_R2_11</strain>
    </source>
</reference>
<dbReference type="InterPro" id="IPR018391">
    <property type="entry name" value="PQQ_b-propeller_rpt"/>
</dbReference>
<dbReference type="Gene3D" id="2.140.10.10">
    <property type="entry name" value="Quinoprotein alcohol dehydrogenase-like superfamily"/>
    <property type="match status" value="1"/>
</dbReference>
<dbReference type="PANTHER" id="PTHR32303:SF4">
    <property type="entry name" value="QUINOPROTEIN GLUCOSE DEHYDROGENASE"/>
    <property type="match status" value="1"/>
</dbReference>
<sequence>MPRCVSPWAFCLFILFSGGSVAAQTWETFNGDLAAQKYSPLTQITPENVRNLREAWRTHTGDVSSGGPPTVFMHNRQEADSKQDLPPSVWSATPLFVNDTVYLGTPFYRIFALEPDTGKVKWTYDSHAVLEALTQPDLKNRGVAYWQSDAPFAGKACEKRVYVGTMEGKLHAVDADTGLACTDFGKAGVVDVNQWNDQNAKWPLSVLQPPTVYKDYLFVGWAGKDWAAAVDPPGTVFALDARTGQLRWTFHALNAEDAAKSGTGNVWASMSVDTDRNLLFLPVSSPSPNFFGGNRLDAVALATSVTALDIATGSIVWTRQLVHHDIWDLDTNSAPTLVDIQKDGQTIPALVQTSKQGFLYVLNRETGEPIYPIEERPVPASTVEGEVAAATQPYVALPKPVVEDNFPGIFGLADFVSGGYCTEKLASLRNDGRFTPPSLEGSLVYPATIGGVEWGGGAVDPNSGIFVVNYSSAVQIYKLIPRDQYEAAKTAGSETGGFFPMTGAPYGIQLTTFLNPLGMPCWKPPYGSIAAYDLKTGEQLWDVPFGQVQKYGFYMPESWGSITIGGPMITASGLIFIGASMDSYVRALDIKTGEVLWKGLVEAPAVALPASYEYKGKQYVVFVAGGNSILTPRVSDEVVAFALPE</sequence>
<evidence type="ECO:0000313" key="7">
    <source>
        <dbReference type="Proteomes" id="UP000248975"/>
    </source>
</evidence>
<evidence type="ECO:0000256" key="1">
    <source>
        <dbReference type="ARBA" id="ARBA00001931"/>
    </source>
</evidence>
<evidence type="ECO:0000256" key="3">
    <source>
        <dbReference type="ARBA" id="ARBA00023002"/>
    </source>
</evidence>
<evidence type="ECO:0000259" key="5">
    <source>
        <dbReference type="Pfam" id="PF01011"/>
    </source>
</evidence>
<dbReference type="EMBL" id="QFQS01000005">
    <property type="protein sequence ID" value="PZQ95909.1"/>
    <property type="molecule type" value="Genomic_DNA"/>
</dbReference>
<gene>
    <name evidence="6" type="ORF">DI533_17930</name>
</gene>
<dbReference type="InterPro" id="IPR002372">
    <property type="entry name" value="PQQ_rpt_dom"/>
</dbReference>
<dbReference type="Pfam" id="PF01011">
    <property type="entry name" value="PQQ"/>
    <property type="match status" value="1"/>
</dbReference>
<keyword evidence="3" id="KW-0560">Oxidoreductase</keyword>
<comment type="caution">
    <text evidence="6">The sequence shown here is derived from an EMBL/GenBank/DDBJ whole genome shotgun (WGS) entry which is preliminary data.</text>
</comment>
<comment type="similarity">
    <text evidence="2">Belongs to the bacterial PQQ dehydrogenase family.</text>
</comment>
<feature type="chain" id="PRO_5016124926" evidence="4">
    <location>
        <begin position="23"/>
        <end position="645"/>
    </location>
</feature>
<keyword evidence="4" id="KW-0732">Signal</keyword>